<sequence>KLHLMSGIFAPKIVKMYQPSLWWVTWRRHEERNYDQITEVLAIRKTASVCP</sequence>
<name>A0AAW0MLC3_9GOBI</name>
<comment type="caution">
    <text evidence="1">The sequence shown here is derived from an EMBL/GenBank/DDBJ whole genome shotgun (WGS) entry which is preliminary data.</text>
</comment>
<organism evidence="1 2">
    <name type="scientific">Mugilogobius chulae</name>
    <name type="common">yellowstripe goby</name>
    <dbReference type="NCBI Taxonomy" id="88201"/>
    <lineage>
        <taxon>Eukaryota</taxon>
        <taxon>Metazoa</taxon>
        <taxon>Chordata</taxon>
        <taxon>Craniata</taxon>
        <taxon>Vertebrata</taxon>
        <taxon>Euteleostomi</taxon>
        <taxon>Actinopterygii</taxon>
        <taxon>Neopterygii</taxon>
        <taxon>Teleostei</taxon>
        <taxon>Neoteleostei</taxon>
        <taxon>Acanthomorphata</taxon>
        <taxon>Gobiaria</taxon>
        <taxon>Gobiiformes</taxon>
        <taxon>Gobioidei</taxon>
        <taxon>Gobiidae</taxon>
        <taxon>Gobionellinae</taxon>
        <taxon>Mugilogobius</taxon>
    </lineage>
</organism>
<evidence type="ECO:0000313" key="1">
    <source>
        <dbReference type="EMBL" id="KAK7877877.1"/>
    </source>
</evidence>
<evidence type="ECO:0000313" key="2">
    <source>
        <dbReference type="Proteomes" id="UP001460270"/>
    </source>
</evidence>
<proteinExistence type="predicted"/>
<gene>
    <name evidence="1" type="ORF">WMY93_031464</name>
</gene>
<dbReference type="Proteomes" id="UP001460270">
    <property type="component" value="Unassembled WGS sequence"/>
</dbReference>
<reference evidence="2" key="1">
    <citation type="submission" date="2024-04" db="EMBL/GenBank/DDBJ databases">
        <title>Salinicola lusitanus LLJ914,a marine bacterium isolated from the Okinawa Trough.</title>
        <authorList>
            <person name="Li J."/>
        </authorList>
    </citation>
    <scope>NUCLEOTIDE SEQUENCE [LARGE SCALE GENOMIC DNA]</scope>
</reference>
<dbReference type="AlphaFoldDB" id="A0AAW0MLC3"/>
<feature type="non-terminal residue" evidence="1">
    <location>
        <position position="1"/>
    </location>
</feature>
<dbReference type="EMBL" id="JBBPFD010000667">
    <property type="protein sequence ID" value="KAK7877877.1"/>
    <property type="molecule type" value="Genomic_DNA"/>
</dbReference>
<accession>A0AAW0MLC3</accession>
<keyword evidence="2" id="KW-1185">Reference proteome</keyword>
<protein>
    <submittedName>
        <fullName evidence="1">Uncharacterized protein</fullName>
    </submittedName>
</protein>